<dbReference type="CDD" id="cd22363">
    <property type="entry name" value="tRNA-intron_lyase_C"/>
    <property type="match status" value="1"/>
</dbReference>
<keyword evidence="4" id="KW-0456">Lyase</keyword>
<protein>
    <recommendedName>
        <fullName evidence="2">tRNA-intron lyase</fullName>
        <ecNumber evidence="2">4.6.1.16</ecNumber>
    </recommendedName>
</protein>
<comment type="similarity">
    <text evidence="1">Belongs to the tRNA-intron endonuclease family.</text>
</comment>
<dbReference type="Proteomes" id="UP001208570">
    <property type="component" value="Unassembled WGS sequence"/>
</dbReference>
<evidence type="ECO:0000256" key="2">
    <source>
        <dbReference type="ARBA" id="ARBA00012573"/>
    </source>
</evidence>
<comment type="caution">
    <text evidence="7">The sequence shown here is derived from an EMBL/GenBank/DDBJ whole genome shotgun (WGS) entry which is preliminary data.</text>
</comment>
<dbReference type="AlphaFoldDB" id="A0AAD9NBL6"/>
<name>A0AAD9NBL6_9ANNE</name>
<proteinExistence type="inferred from homology"/>
<dbReference type="EC" id="4.6.1.16" evidence="2"/>
<dbReference type="Pfam" id="PF01974">
    <property type="entry name" value="tRNA_int_endo"/>
    <property type="match status" value="1"/>
</dbReference>
<evidence type="ECO:0000256" key="5">
    <source>
        <dbReference type="ARBA" id="ARBA00034031"/>
    </source>
</evidence>
<accession>A0AAD9NBL6</accession>
<keyword evidence="8" id="KW-1185">Reference proteome</keyword>
<gene>
    <name evidence="7" type="ORF">LSH36_95g04074</name>
</gene>
<dbReference type="InterPro" id="IPR006677">
    <property type="entry name" value="tRNA_intron_Endonuc_cat-like"/>
</dbReference>
<evidence type="ECO:0000256" key="3">
    <source>
        <dbReference type="ARBA" id="ARBA00022694"/>
    </source>
</evidence>
<sequence>MKQVELCRAEASQRVTQNLPTIVEGLRAKKKKEIDDRRATGEDVSDSELENIKFDADNIEIPPLPEKHSSCVHPGQFDEANWNFPLSPEEILHYRVYRDLYDKGYWLTSGGKFGGDFLVYPAVMLSLGYSCDGC</sequence>
<dbReference type="EMBL" id="JAODUP010000095">
    <property type="protein sequence ID" value="KAK2162608.1"/>
    <property type="molecule type" value="Genomic_DNA"/>
</dbReference>
<dbReference type="GO" id="GO:0000379">
    <property type="term" value="P:tRNA-type intron splice site recognition and cleavage"/>
    <property type="evidence" value="ECO:0007669"/>
    <property type="project" value="TreeGrafter"/>
</dbReference>
<evidence type="ECO:0000256" key="4">
    <source>
        <dbReference type="ARBA" id="ARBA00023239"/>
    </source>
</evidence>
<dbReference type="GO" id="GO:0005634">
    <property type="term" value="C:nucleus"/>
    <property type="evidence" value="ECO:0007669"/>
    <property type="project" value="UniProtKB-ARBA"/>
</dbReference>
<dbReference type="PANTHER" id="PTHR13070">
    <property type="entry name" value="TRNA-SPLICING ENDONUCLEASE SUBUNIT SEN34-RELATED"/>
    <property type="match status" value="1"/>
</dbReference>
<evidence type="ECO:0000256" key="1">
    <source>
        <dbReference type="ARBA" id="ARBA00008078"/>
    </source>
</evidence>
<comment type="catalytic activity">
    <reaction evidence="5">
        <text>pretRNA = a 3'-half-tRNA molecule with a 5'-OH end + a 5'-half-tRNA molecule with a 2',3'-cyclic phosphate end + an intron with a 2',3'-cyclic phosphate and a 5'-hydroxyl terminus.</text>
        <dbReference type="EC" id="4.6.1.16"/>
    </reaction>
</comment>
<dbReference type="GO" id="GO:0003676">
    <property type="term" value="F:nucleic acid binding"/>
    <property type="evidence" value="ECO:0007669"/>
    <property type="project" value="InterPro"/>
</dbReference>
<dbReference type="InterPro" id="IPR011856">
    <property type="entry name" value="tRNA_endonuc-like_dom_sf"/>
</dbReference>
<evidence type="ECO:0000259" key="6">
    <source>
        <dbReference type="Pfam" id="PF01974"/>
    </source>
</evidence>
<organism evidence="7 8">
    <name type="scientific">Paralvinella palmiformis</name>
    <dbReference type="NCBI Taxonomy" id="53620"/>
    <lineage>
        <taxon>Eukaryota</taxon>
        <taxon>Metazoa</taxon>
        <taxon>Spiralia</taxon>
        <taxon>Lophotrochozoa</taxon>
        <taxon>Annelida</taxon>
        <taxon>Polychaeta</taxon>
        <taxon>Sedentaria</taxon>
        <taxon>Canalipalpata</taxon>
        <taxon>Terebellida</taxon>
        <taxon>Terebelliformia</taxon>
        <taxon>Alvinellidae</taxon>
        <taxon>Paralvinella</taxon>
    </lineage>
</organism>
<feature type="domain" description="tRNA intron endonuclease catalytic" evidence="6">
    <location>
        <begin position="92"/>
        <end position="121"/>
    </location>
</feature>
<keyword evidence="3" id="KW-0819">tRNA processing</keyword>
<dbReference type="SUPFAM" id="SSF53032">
    <property type="entry name" value="tRNA-intron endonuclease catalytic domain-like"/>
    <property type="match status" value="1"/>
</dbReference>
<evidence type="ECO:0000313" key="7">
    <source>
        <dbReference type="EMBL" id="KAK2162608.1"/>
    </source>
</evidence>
<evidence type="ECO:0000313" key="8">
    <source>
        <dbReference type="Proteomes" id="UP001208570"/>
    </source>
</evidence>
<reference evidence="7" key="1">
    <citation type="journal article" date="2023" name="Mol. Biol. Evol.">
        <title>Third-Generation Sequencing Reveals the Adaptive Role of the Epigenome in Three Deep-Sea Polychaetes.</title>
        <authorList>
            <person name="Perez M."/>
            <person name="Aroh O."/>
            <person name="Sun Y."/>
            <person name="Lan Y."/>
            <person name="Juniper S.K."/>
            <person name="Young C.R."/>
            <person name="Angers B."/>
            <person name="Qian P.Y."/>
        </authorList>
    </citation>
    <scope>NUCLEOTIDE SEQUENCE</scope>
    <source>
        <strain evidence="7">P08H-3</strain>
    </source>
</reference>
<dbReference type="GO" id="GO:0000213">
    <property type="term" value="F:tRNA-intron lyase activity"/>
    <property type="evidence" value="ECO:0007669"/>
    <property type="project" value="UniProtKB-EC"/>
</dbReference>
<dbReference type="Gene3D" id="3.40.1350.10">
    <property type="match status" value="1"/>
</dbReference>
<dbReference type="InterPro" id="IPR036167">
    <property type="entry name" value="tRNA_intron_Endo_cat-like_sf"/>
</dbReference>
<dbReference type="PANTHER" id="PTHR13070:SF0">
    <property type="entry name" value="TRNA-SPLICING ENDONUCLEASE SUBUNIT SEN34"/>
    <property type="match status" value="1"/>
</dbReference>